<dbReference type="EMBL" id="CAJOAX010000301">
    <property type="protein sequence ID" value="CAF3561517.1"/>
    <property type="molecule type" value="Genomic_DNA"/>
</dbReference>
<dbReference type="AlphaFoldDB" id="A0A818KTE2"/>
<protein>
    <submittedName>
        <fullName evidence="1">Uncharacterized protein</fullName>
    </submittedName>
</protein>
<reference evidence="1" key="1">
    <citation type="submission" date="2021-02" db="EMBL/GenBank/DDBJ databases">
        <authorList>
            <person name="Nowell W R."/>
        </authorList>
    </citation>
    <scope>NUCLEOTIDE SEQUENCE</scope>
</reference>
<dbReference type="Proteomes" id="UP000663823">
    <property type="component" value="Unassembled WGS sequence"/>
</dbReference>
<evidence type="ECO:0000313" key="1">
    <source>
        <dbReference type="EMBL" id="CAF3561517.1"/>
    </source>
</evidence>
<evidence type="ECO:0000313" key="2">
    <source>
        <dbReference type="Proteomes" id="UP000663823"/>
    </source>
</evidence>
<proteinExistence type="predicted"/>
<name>A0A818KTE2_9BILA</name>
<organism evidence="1 2">
    <name type="scientific">Rotaria sordida</name>
    <dbReference type="NCBI Taxonomy" id="392033"/>
    <lineage>
        <taxon>Eukaryota</taxon>
        <taxon>Metazoa</taxon>
        <taxon>Spiralia</taxon>
        <taxon>Gnathifera</taxon>
        <taxon>Rotifera</taxon>
        <taxon>Eurotatoria</taxon>
        <taxon>Bdelloidea</taxon>
        <taxon>Philodinida</taxon>
        <taxon>Philodinidae</taxon>
        <taxon>Rotaria</taxon>
    </lineage>
</organism>
<accession>A0A818KTE2</accession>
<comment type="caution">
    <text evidence="1">The sequence shown here is derived from an EMBL/GenBank/DDBJ whole genome shotgun (WGS) entry which is preliminary data.</text>
</comment>
<gene>
    <name evidence="1" type="ORF">OTI717_LOCUS4828</name>
</gene>
<feature type="non-terminal residue" evidence="1">
    <location>
        <position position="87"/>
    </location>
</feature>
<sequence length="87" mass="9738">MNPITFVSNVNPELHLKYNLYGWGNVRCNGILSKPLFSYIVLCICTFIQNFSVNGANNAVISTLERVFYLNSVQSGLFLALYDLATV</sequence>